<name>A0A9P6JER0_MORAP</name>
<gene>
    <name evidence="3" type="ORF">BGZ70_003353</name>
</gene>
<proteinExistence type="predicted"/>
<comment type="caution">
    <text evidence="3">The sequence shown here is derived from an EMBL/GenBank/DDBJ whole genome shotgun (WGS) entry which is preliminary data.</text>
</comment>
<feature type="compositionally biased region" description="Low complexity" evidence="2">
    <location>
        <begin position="1"/>
        <end position="32"/>
    </location>
</feature>
<evidence type="ECO:0000256" key="1">
    <source>
        <dbReference type="SAM" id="Coils"/>
    </source>
</evidence>
<dbReference type="OrthoDB" id="2449903at2759"/>
<reference evidence="3" key="1">
    <citation type="journal article" date="2020" name="Fungal Divers.">
        <title>Resolving the Mortierellaceae phylogeny through synthesis of multi-gene phylogenetics and phylogenomics.</title>
        <authorList>
            <person name="Vandepol N."/>
            <person name="Liber J."/>
            <person name="Desiro A."/>
            <person name="Na H."/>
            <person name="Kennedy M."/>
            <person name="Barry K."/>
            <person name="Grigoriev I.V."/>
            <person name="Miller A.N."/>
            <person name="O'Donnell K."/>
            <person name="Stajich J.E."/>
            <person name="Bonito G."/>
        </authorList>
    </citation>
    <scope>NUCLEOTIDE SEQUENCE</scope>
    <source>
        <strain evidence="3">CK1249</strain>
    </source>
</reference>
<evidence type="ECO:0000256" key="2">
    <source>
        <dbReference type="SAM" id="MobiDB-lite"/>
    </source>
</evidence>
<dbReference type="EMBL" id="JAAAHY010000019">
    <property type="protein sequence ID" value="KAF9968499.1"/>
    <property type="molecule type" value="Genomic_DNA"/>
</dbReference>
<dbReference type="Proteomes" id="UP000738359">
    <property type="component" value="Unassembled WGS sequence"/>
</dbReference>
<evidence type="ECO:0000313" key="4">
    <source>
        <dbReference type="Proteomes" id="UP000738359"/>
    </source>
</evidence>
<sequence length="352" mass="40441">MQVSGLSLVSSSPNGSSSTSVPSNSTSTVSPLRPQPQSARTPATAAVHQDQLAAERGESIDDEFDDAEVHQIEWQGTGTSRSDIHQEIVHWIKAEQNVDLSAQQVKSKIAYMKRKYREALAMNPTGFGRDIRHRQEAWCPPFERLHAVFNSSLSSSPPECRSSEAPPVRSAILDLSDVEELDHSDFTGIFSESMTNLQGSPLGFSESIDRLKKLSSEQSQAYSDMMIRREAEFNNMLQRQDKEARTNLDEELERKRRRVVAEITEDRERARTEISEDRQRMRTDILGDRQRMRTDILEDRQRMRTEIFEDRLHARAEIAEERRLLKMEREKIMAEMLALIRERAAFKVRHNT</sequence>
<feature type="coiled-coil region" evidence="1">
    <location>
        <begin position="234"/>
        <end position="280"/>
    </location>
</feature>
<keyword evidence="1" id="KW-0175">Coiled coil</keyword>
<accession>A0A9P6JER0</accession>
<evidence type="ECO:0000313" key="3">
    <source>
        <dbReference type="EMBL" id="KAF9968499.1"/>
    </source>
</evidence>
<keyword evidence="4" id="KW-1185">Reference proteome</keyword>
<organism evidence="3 4">
    <name type="scientific">Mortierella alpina</name>
    <name type="common">Oleaginous fungus</name>
    <name type="synonym">Mortierella renispora</name>
    <dbReference type="NCBI Taxonomy" id="64518"/>
    <lineage>
        <taxon>Eukaryota</taxon>
        <taxon>Fungi</taxon>
        <taxon>Fungi incertae sedis</taxon>
        <taxon>Mucoromycota</taxon>
        <taxon>Mortierellomycotina</taxon>
        <taxon>Mortierellomycetes</taxon>
        <taxon>Mortierellales</taxon>
        <taxon>Mortierellaceae</taxon>
        <taxon>Mortierella</taxon>
    </lineage>
</organism>
<dbReference type="AlphaFoldDB" id="A0A9P6JER0"/>
<protein>
    <submittedName>
        <fullName evidence="3">Uncharacterized protein</fullName>
    </submittedName>
</protein>
<feature type="region of interest" description="Disordered" evidence="2">
    <location>
        <begin position="1"/>
        <end position="51"/>
    </location>
</feature>